<sequence length="231" mass="26967">MIGKIFRKYNIFEYRSPTDYISIDDYYNVKAYAYLYKALSEGTNKIDIKEITITLTSSKYPRKLIDYLKSEQGAAIKRIGNGIYYIENTDIETQLIVSKELKDEETKYLKLLQIEHQNKELVRKWIIEYINNIKNPLYGIIMNVLTEANPNEILEVYKNMGVAGINDDNRKFLLDIMRKLELDKKLREEGREEGRVEVAKNLLGMGMDMLTIIKATGLEKEEIEKIKASMN</sequence>
<protein>
    <submittedName>
        <fullName evidence="1">Uncharacterized protein</fullName>
    </submittedName>
</protein>
<keyword evidence="2" id="KW-1185">Reference proteome</keyword>
<dbReference type="AlphaFoldDB" id="A0A4R7KAS6"/>
<organism evidence="1 2">
    <name type="scientific">Fonticella tunisiensis</name>
    <dbReference type="NCBI Taxonomy" id="1096341"/>
    <lineage>
        <taxon>Bacteria</taxon>
        <taxon>Bacillati</taxon>
        <taxon>Bacillota</taxon>
        <taxon>Clostridia</taxon>
        <taxon>Eubacteriales</taxon>
        <taxon>Clostridiaceae</taxon>
        <taxon>Fonticella</taxon>
    </lineage>
</organism>
<dbReference type="EMBL" id="SOAZ01000015">
    <property type="protein sequence ID" value="TDT51983.1"/>
    <property type="molecule type" value="Genomic_DNA"/>
</dbReference>
<dbReference type="Proteomes" id="UP000295325">
    <property type="component" value="Unassembled WGS sequence"/>
</dbReference>
<dbReference type="OrthoDB" id="1976094at2"/>
<dbReference type="RefSeq" id="WP_133628511.1">
    <property type="nucleotide sequence ID" value="NZ_SOAZ01000015.1"/>
</dbReference>
<proteinExistence type="predicted"/>
<accession>A0A4R7KAS6</accession>
<reference evidence="1 2" key="1">
    <citation type="submission" date="2019-03" db="EMBL/GenBank/DDBJ databases">
        <title>Genomic Encyclopedia of Type Strains, Phase IV (KMG-IV): sequencing the most valuable type-strain genomes for metagenomic binning, comparative biology and taxonomic classification.</title>
        <authorList>
            <person name="Goeker M."/>
        </authorList>
    </citation>
    <scope>NUCLEOTIDE SEQUENCE [LARGE SCALE GENOMIC DNA]</scope>
    <source>
        <strain evidence="1 2">DSM 24455</strain>
    </source>
</reference>
<name>A0A4R7KAS6_9CLOT</name>
<evidence type="ECO:0000313" key="1">
    <source>
        <dbReference type="EMBL" id="TDT51983.1"/>
    </source>
</evidence>
<comment type="caution">
    <text evidence="1">The sequence shown here is derived from an EMBL/GenBank/DDBJ whole genome shotgun (WGS) entry which is preliminary data.</text>
</comment>
<evidence type="ECO:0000313" key="2">
    <source>
        <dbReference type="Proteomes" id="UP000295325"/>
    </source>
</evidence>
<gene>
    <name evidence="1" type="ORF">EDD71_11514</name>
</gene>